<dbReference type="AlphaFoldDB" id="A0AAN7IBG1"/>
<comment type="function">
    <text evidence="6">Protease that catalyzes two essential functions in the SUMO pathway: processing of full-length SUMOs to their mature forms and deconjugation of SUMO from targeted proteins.</text>
</comment>
<dbReference type="PANTHER" id="PTHR47764">
    <property type="entry name" value="UBIQUITIN-LIKE-SPECIFIC PROTEASE 2B-RELATED"/>
    <property type="match status" value="1"/>
</dbReference>
<dbReference type="Gene3D" id="1.10.418.20">
    <property type="match status" value="1"/>
</dbReference>
<dbReference type="InterPro" id="IPR038765">
    <property type="entry name" value="Papain-like_cys_pep_sf"/>
</dbReference>
<dbReference type="Pfam" id="PF02902">
    <property type="entry name" value="Peptidase_C48"/>
    <property type="match status" value="1"/>
</dbReference>
<keyword evidence="3" id="KW-0833">Ubl conjugation pathway</keyword>
<dbReference type="FunFam" id="3.30.310.130:FF:000006">
    <property type="entry name" value="Probable ubiquitin-like-specific protease 2B"/>
    <property type="match status" value="1"/>
</dbReference>
<reference evidence="8 9" key="1">
    <citation type="journal article" date="2023" name="G3 (Bethesda)">
        <title>A haplotype-resolved chromosome-scale genome for Quercus rubra L. provides insights into the genetics of adaptive traits for red oak species.</title>
        <authorList>
            <person name="Kapoor B."/>
            <person name="Jenkins J."/>
            <person name="Schmutz J."/>
            <person name="Zhebentyayeva T."/>
            <person name="Kuelheim C."/>
            <person name="Coggeshall M."/>
            <person name="Heim C."/>
            <person name="Lasky J.R."/>
            <person name="Leites L."/>
            <person name="Islam-Faridi N."/>
            <person name="Romero-Severson J."/>
            <person name="DeLeo V.L."/>
            <person name="Lucas S.M."/>
            <person name="Lazic D."/>
            <person name="Gailing O."/>
            <person name="Carlson J."/>
            <person name="Staton M."/>
        </authorList>
    </citation>
    <scope>NUCLEOTIDE SEQUENCE [LARGE SCALE GENOMIC DNA]</scope>
    <source>
        <strain evidence="8">Pseudo-F2</strain>
    </source>
</reference>
<dbReference type="InterPro" id="IPR057375">
    <property type="entry name" value="ULP2A/B_PH"/>
</dbReference>
<dbReference type="Gene3D" id="3.30.310.130">
    <property type="entry name" value="Ubiquitin-related"/>
    <property type="match status" value="1"/>
</dbReference>
<proteinExistence type="inferred from homology"/>
<keyword evidence="9" id="KW-1185">Reference proteome</keyword>
<evidence type="ECO:0000256" key="1">
    <source>
        <dbReference type="ARBA" id="ARBA00005234"/>
    </source>
</evidence>
<accession>A0AAN7IBG1</accession>
<dbReference type="Proteomes" id="UP001324115">
    <property type="component" value="Unassembled WGS sequence"/>
</dbReference>
<organism evidence="8 9">
    <name type="scientific">Quercus rubra</name>
    <name type="common">Northern red oak</name>
    <name type="synonym">Quercus borealis</name>
    <dbReference type="NCBI Taxonomy" id="3512"/>
    <lineage>
        <taxon>Eukaryota</taxon>
        <taxon>Viridiplantae</taxon>
        <taxon>Streptophyta</taxon>
        <taxon>Embryophyta</taxon>
        <taxon>Tracheophyta</taxon>
        <taxon>Spermatophyta</taxon>
        <taxon>Magnoliopsida</taxon>
        <taxon>eudicotyledons</taxon>
        <taxon>Gunneridae</taxon>
        <taxon>Pentapetalae</taxon>
        <taxon>rosids</taxon>
        <taxon>fabids</taxon>
        <taxon>Fagales</taxon>
        <taxon>Fagaceae</taxon>
        <taxon>Quercus</taxon>
    </lineage>
</organism>
<evidence type="ECO:0000256" key="6">
    <source>
        <dbReference type="ARBA" id="ARBA00057729"/>
    </source>
</evidence>
<evidence type="ECO:0000256" key="4">
    <source>
        <dbReference type="ARBA" id="ARBA00022801"/>
    </source>
</evidence>
<dbReference type="PANTHER" id="PTHR47764:SF14">
    <property type="entry name" value="UBIQUITIN-LIKE PROTEASE FAMILY PROFILE DOMAIN-CONTAINING PROTEIN"/>
    <property type="match status" value="1"/>
</dbReference>
<feature type="domain" description="Ubiquitin-like protease family profile" evidence="7">
    <location>
        <begin position="394"/>
        <end position="588"/>
    </location>
</feature>
<comment type="similarity">
    <text evidence="1">Belongs to the peptidase C48 family.</text>
</comment>
<dbReference type="EMBL" id="JAXUIC010000011">
    <property type="protein sequence ID" value="KAK4563779.1"/>
    <property type="molecule type" value="Genomic_DNA"/>
</dbReference>
<name>A0AAN7IBG1_QUERU</name>
<evidence type="ECO:0000256" key="5">
    <source>
        <dbReference type="ARBA" id="ARBA00022807"/>
    </source>
</evidence>
<keyword evidence="4" id="KW-0378">Hydrolase</keyword>
<dbReference type="PROSITE" id="PS50600">
    <property type="entry name" value="ULP_PROTEASE"/>
    <property type="match status" value="1"/>
</dbReference>
<evidence type="ECO:0000256" key="2">
    <source>
        <dbReference type="ARBA" id="ARBA00022670"/>
    </source>
</evidence>
<evidence type="ECO:0000313" key="9">
    <source>
        <dbReference type="Proteomes" id="UP001324115"/>
    </source>
</evidence>
<evidence type="ECO:0000313" key="8">
    <source>
        <dbReference type="EMBL" id="KAK4563779.1"/>
    </source>
</evidence>
<comment type="caution">
    <text evidence="8">The sequence shown here is derived from an EMBL/GenBank/DDBJ whole genome shotgun (WGS) entry which is preliminary data.</text>
</comment>
<gene>
    <name evidence="8" type="ORF">RGQ29_006060</name>
</gene>
<sequence>MSRSSSGKRFDVFEFAEEDEQVEKASQRFLGMFGNPKKPKPKPPSPLSKYTFLQCFAQDTETPPKEINNAPIDIDAEVARDTKTPLKEIRNAPIDIDAEETKSPQKEFDVASQRFKILRKKVGTELLDIDASDTDHQCPMEFSVEDGTVRVETPGLDTLLLSSSSNSELLQNKEVGTASDYDDNIGTCSSTSDSSPAIDFSSKLRTVSLEEQVSECGSGGDEIDIVNMTVHVFPDFLIYGDIYCTKCQLTFSNSSIKLEGSTVNGLKEIFSFEWAVGAITKIESEWFGRVETAVVNLHLKSRGSKGAGNAKETSGIELLTFAINDPHWSNREEAIKSLDVRYKNMWNVIFDTDSESKEHTFLGQNNLFISKNYLSHFDEPFKDVFYPEGDPDAVCISKRDIELLEPERFINDTIIDFYIKHLKNKIQPGEEHRYHFFNSFFFRKLADLDKGPSSACEGRAAFQRVRKWTRKVNLFTKDYIFIPVNYSLHWSLIVICYPGEVANFKDEDIENLPKVPCILHMDSIRGSHRGLKNIFQSYLCEEWKERHGQTAAEVSSKFLHLRFVSLELPQQENSFDCGLFLLHYVELFLEEAPINFNPFRITMSTKFLNGKWFPPEEASLKRACIRKLIYEILEDHSKKAPLADCNDKNPCHSQETNTNLLEIGVEFLEGTCISANSCHGEFFGSNDKQRFEISNAVSPPRVQNFKELGFVSREVFEPGTTGRSFSDGNFKKTADHRGRSIMSPIEEGEEICEQIAESLLDVEDCQRQAVFASELPSTSCFGKDFKELETSWKQGFSKHLGKPDEGNSLSGMLIGGSQYLLPETEGVNHLEKTDKPQSSTSNEELMACVVEDSLEANDMYDQDESKSSPPIQRNIISLSDQEADSIEIINVKENISPSSDEDPEWQLDEELVEKRLKRMRQCKRQFARSLSKQLHY</sequence>
<dbReference type="InterPro" id="IPR003653">
    <property type="entry name" value="Peptidase_C48_C"/>
</dbReference>
<evidence type="ECO:0000259" key="7">
    <source>
        <dbReference type="PROSITE" id="PS50600"/>
    </source>
</evidence>
<keyword evidence="5" id="KW-0788">Thiol protease</keyword>
<keyword evidence="2" id="KW-0645">Protease</keyword>
<dbReference type="GO" id="GO:0006508">
    <property type="term" value="P:proteolysis"/>
    <property type="evidence" value="ECO:0007669"/>
    <property type="project" value="UniProtKB-KW"/>
</dbReference>
<dbReference type="SUPFAM" id="SSF54001">
    <property type="entry name" value="Cysteine proteinases"/>
    <property type="match status" value="1"/>
</dbReference>
<protein>
    <recommendedName>
        <fullName evidence="7">Ubiquitin-like protease family profile domain-containing protein</fullName>
    </recommendedName>
</protein>
<evidence type="ECO:0000256" key="3">
    <source>
        <dbReference type="ARBA" id="ARBA00022786"/>
    </source>
</evidence>
<dbReference type="Pfam" id="PF25352">
    <property type="entry name" value="PH_ULP"/>
    <property type="match status" value="1"/>
</dbReference>
<dbReference type="GO" id="GO:0008234">
    <property type="term" value="F:cysteine-type peptidase activity"/>
    <property type="evidence" value="ECO:0007669"/>
    <property type="project" value="UniProtKB-KW"/>
</dbReference>